<dbReference type="SUPFAM" id="SSF88946">
    <property type="entry name" value="Sigma2 domain of RNA polymerase sigma factors"/>
    <property type="match status" value="1"/>
</dbReference>
<comment type="similarity">
    <text evidence="1">Belongs to the sigma-70 factor family. ECF subfamily.</text>
</comment>
<dbReference type="KEGG" id="dsf:UWK_01524"/>
<dbReference type="PANTHER" id="PTHR43133:SF62">
    <property type="entry name" value="RNA POLYMERASE SIGMA FACTOR SIGZ"/>
    <property type="match status" value="1"/>
</dbReference>
<dbReference type="CDD" id="cd06171">
    <property type="entry name" value="Sigma70_r4"/>
    <property type="match status" value="1"/>
</dbReference>
<evidence type="ECO:0000256" key="2">
    <source>
        <dbReference type="ARBA" id="ARBA00023015"/>
    </source>
</evidence>
<name>M1P8V6_DESSD</name>
<evidence type="ECO:0000259" key="5">
    <source>
        <dbReference type="Pfam" id="PF08281"/>
    </source>
</evidence>
<dbReference type="InterPro" id="IPR014284">
    <property type="entry name" value="RNA_pol_sigma-70_dom"/>
</dbReference>
<keyword evidence="7" id="KW-1185">Reference proteome</keyword>
<dbReference type="NCBIfam" id="TIGR02937">
    <property type="entry name" value="sigma70-ECF"/>
    <property type="match status" value="1"/>
</dbReference>
<evidence type="ECO:0000313" key="7">
    <source>
        <dbReference type="Proteomes" id="UP000011721"/>
    </source>
</evidence>
<dbReference type="InterPro" id="IPR036388">
    <property type="entry name" value="WH-like_DNA-bd_sf"/>
</dbReference>
<dbReference type="Proteomes" id="UP000011721">
    <property type="component" value="Chromosome"/>
</dbReference>
<proteinExistence type="inferred from homology"/>
<dbReference type="PANTHER" id="PTHR43133">
    <property type="entry name" value="RNA POLYMERASE ECF-TYPE SIGMA FACTO"/>
    <property type="match status" value="1"/>
</dbReference>
<dbReference type="HOGENOM" id="CLU_047691_3_4_7"/>
<dbReference type="GO" id="GO:0016987">
    <property type="term" value="F:sigma factor activity"/>
    <property type="evidence" value="ECO:0007669"/>
    <property type="project" value="UniProtKB-KW"/>
</dbReference>
<dbReference type="InterPro" id="IPR039425">
    <property type="entry name" value="RNA_pol_sigma-70-like"/>
</dbReference>
<dbReference type="eggNOG" id="COG1595">
    <property type="taxonomic scope" value="Bacteria"/>
</dbReference>
<protein>
    <submittedName>
        <fullName evidence="6">RNA polymerase sigma factor, sigma-70 family</fullName>
    </submittedName>
</protein>
<dbReference type="EMBL" id="CP003985">
    <property type="protein sequence ID" value="AGF78082.1"/>
    <property type="molecule type" value="Genomic_DNA"/>
</dbReference>
<organism evidence="6 7">
    <name type="scientific">Desulfocapsa sulfexigens (strain DSM 10523 / SB164P1)</name>
    <dbReference type="NCBI Taxonomy" id="1167006"/>
    <lineage>
        <taxon>Bacteria</taxon>
        <taxon>Pseudomonadati</taxon>
        <taxon>Thermodesulfobacteriota</taxon>
        <taxon>Desulfobulbia</taxon>
        <taxon>Desulfobulbales</taxon>
        <taxon>Desulfocapsaceae</taxon>
        <taxon>Desulfocapsa</taxon>
    </lineage>
</organism>
<accession>M1P8V6</accession>
<dbReference type="InterPro" id="IPR013324">
    <property type="entry name" value="RNA_pol_sigma_r3/r4-like"/>
</dbReference>
<evidence type="ECO:0000256" key="3">
    <source>
        <dbReference type="ARBA" id="ARBA00023082"/>
    </source>
</evidence>
<keyword evidence="2" id="KW-0805">Transcription regulation</keyword>
<dbReference type="OrthoDB" id="340239at2"/>
<evidence type="ECO:0000256" key="1">
    <source>
        <dbReference type="ARBA" id="ARBA00010641"/>
    </source>
</evidence>
<keyword evidence="4" id="KW-0804">Transcription</keyword>
<evidence type="ECO:0000256" key="4">
    <source>
        <dbReference type="ARBA" id="ARBA00023163"/>
    </source>
</evidence>
<feature type="domain" description="RNA polymerase sigma factor 70 region 4 type 2" evidence="5">
    <location>
        <begin position="119"/>
        <end position="171"/>
    </location>
</feature>
<reference evidence="7" key="1">
    <citation type="journal article" date="2013" name="Stand. Genomic Sci.">
        <title>Complete genome sequence of Desulfocapsa sulfexigens, a marine deltaproteobacterium specialized in disproportionating inorganic sulfur compounds.</title>
        <authorList>
            <person name="Finster K.W."/>
            <person name="Kjeldsen K.U."/>
            <person name="Kube M."/>
            <person name="Reinhardt R."/>
            <person name="Mussmann M."/>
            <person name="Amann R."/>
            <person name="Schreiber L."/>
        </authorList>
    </citation>
    <scope>NUCLEOTIDE SEQUENCE [LARGE SCALE GENOMIC DNA]</scope>
    <source>
        <strain evidence="7">DSM 10523 / SB164P1</strain>
    </source>
</reference>
<gene>
    <name evidence="6" type="ordered locus">UWK_01524</name>
</gene>
<dbReference type="STRING" id="1167006.UWK_01524"/>
<dbReference type="InterPro" id="IPR013325">
    <property type="entry name" value="RNA_pol_sigma_r2"/>
</dbReference>
<dbReference type="Pfam" id="PF08281">
    <property type="entry name" value="Sigma70_r4_2"/>
    <property type="match status" value="1"/>
</dbReference>
<dbReference type="Gene3D" id="1.10.10.10">
    <property type="entry name" value="Winged helix-like DNA-binding domain superfamily/Winged helix DNA-binding domain"/>
    <property type="match status" value="1"/>
</dbReference>
<keyword evidence="3" id="KW-0731">Sigma factor</keyword>
<dbReference type="GO" id="GO:0006352">
    <property type="term" value="P:DNA-templated transcription initiation"/>
    <property type="evidence" value="ECO:0007669"/>
    <property type="project" value="InterPro"/>
</dbReference>
<dbReference type="InterPro" id="IPR013249">
    <property type="entry name" value="RNA_pol_sigma70_r4_t2"/>
</dbReference>
<dbReference type="SUPFAM" id="SSF88659">
    <property type="entry name" value="Sigma3 and sigma4 domains of RNA polymerase sigma factors"/>
    <property type="match status" value="1"/>
</dbReference>
<dbReference type="Gene3D" id="1.10.1740.10">
    <property type="match status" value="1"/>
</dbReference>
<dbReference type="GO" id="GO:0003677">
    <property type="term" value="F:DNA binding"/>
    <property type="evidence" value="ECO:0007669"/>
    <property type="project" value="InterPro"/>
</dbReference>
<evidence type="ECO:0000313" key="6">
    <source>
        <dbReference type="EMBL" id="AGF78082.1"/>
    </source>
</evidence>
<sequence>MYIQFLVQNFVTFDIGGRYTSKVNRFREFYNDNKGRFFWYLLCRSGDYDLAADTMQESFARYLERYAQRELSVSLLFTIGRNLLNDNSRKRRIIIPYDENKHKGRSDEESAYMEREESRRVMNAIQQLAPDEADLLSLVVSSGLSYHQIAELTGTSEGNIKVRIHRCRQKLKKILHTGET</sequence>
<dbReference type="AlphaFoldDB" id="M1P8V6"/>